<evidence type="ECO:0000313" key="2">
    <source>
        <dbReference type="Proteomes" id="UP000625804"/>
    </source>
</evidence>
<dbReference type="RefSeq" id="WP_173732284.1">
    <property type="nucleotide sequence ID" value="NZ_JABTTE010000028.1"/>
</dbReference>
<accession>A0A8J8GGP0</accession>
<name>A0A8J8GGP0_9BACI</name>
<dbReference type="AlphaFoldDB" id="A0A8J8GGP0"/>
<comment type="caution">
    <text evidence="1">The sequence shown here is derived from an EMBL/GenBank/DDBJ whole genome shotgun (WGS) entry which is preliminary data.</text>
</comment>
<protein>
    <submittedName>
        <fullName evidence="1">Uncharacterized protein</fullName>
    </submittedName>
</protein>
<keyword evidence="2" id="KW-1185">Reference proteome</keyword>
<reference evidence="1" key="1">
    <citation type="submission" date="2020-06" db="EMBL/GenBank/DDBJ databases">
        <title>A novel thermopfilic bacterium from Erzurum, Turkey.</title>
        <authorList>
            <person name="Adiguzel A."/>
            <person name="Ay H."/>
            <person name="Baltaci M.O."/>
        </authorList>
    </citation>
    <scope>NUCLEOTIDE SEQUENCE</scope>
    <source>
        <strain evidence="1">P2</strain>
    </source>
</reference>
<dbReference type="Proteomes" id="UP000625804">
    <property type="component" value="Unassembled WGS sequence"/>
</dbReference>
<sequence>MWVCKNHITYALKLVNAPHVKKVTMDITCSFCDEKAVVKMYYSHKPIKKSVRYTLKSTNKKEEVKTPSMLT</sequence>
<proteinExistence type="predicted"/>
<gene>
    <name evidence="1" type="ORF">HR057_15160</name>
</gene>
<organism evidence="1 2">
    <name type="scientific">Calidifontibacillus erzurumensis</name>
    <dbReference type="NCBI Taxonomy" id="2741433"/>
    <lineage>
        <taxon>Bacteria</taxon>
        <taxon>Bacillati</taxon>
        <taxon>Bacillota</taxon>
        <taxon>Bacilli</taxon>
        <taxon>Bacillales</taxon>
        <taxon>Bacillaceae</taxon>
        <taxon>Calidifontibacillus/Schinkia group</taxon>
        <taxon>Calidifontibacillus</taxon>
    </lineage>
</organism>
<dbReference type="EMBL" id="JABTTE010000028">
    <property type="protein sequence ID" value="NSL53082.1"/>
    <property type="molecule type" value="Genomic_DNA"/>
</dbReference>
<evidence type="ECO:0000313" key="1">
    <source>
        <dbReference type="EMBL" id="NSL53082.1"/>
    </source>
</evidence>